<gene>
    <name evidence="1" type="ORF">C7400_1471</name>
</gene>
<comment type="caution">
    <text evidence="1">The sequence shown here is derived from an EMBL/GenBank/DDBJ whole genome shotgun (WGS) entry which is preliminary data.</text>
</comment>
<evidence type="ECO:0000313" key="2">
    <source>
        <dbReference type="Proteomes" id="UP000247515"/>
    </source>
</evidence>
<sequence length="42" mass="4575">MGGATLWMQPYFQNGLSVLIVCLVTNNVVATRMPTLDCCLSN</sequence>
<dbReference type="EMBL" id="QJJV01000047">
    <property type="protein sequence ID" value="PXX04207.1"/>
    <property type="molecule type" value="Genomic_DNA"/>
</dbReference>
<keyword evidence="2" id="KW-1185">Reference proteome</keyword>
<proteinExistence type="predicted"/>
<name>A0ABX5MBB2_9BURK</name>
<organism evidence="1 2">
    <name type="scientific">Paraburkholderia tropica</name>
    <dbReference type="NCBI Taxonomy" id="92647"/>
    <lineage>
        <taxon>Bacteria</taxon>
        <taxon>Pseudomonadati</taxon>
        <taxon>Pseudomonadota</taxon>
        <taxon>Betaproteobacteria</taxon>
        <taxon>Burkholderiales</taxon>
        <taxon>Burkholderiaceae</taxon>
        <taxon>Paraburkholderia</taxon>
    </lineage>
</organism>
<protein>
    <submittedName>
        <fullName evidence="1">Uncharacterized protein</fullName>
    </submittedName>
</protein>
<accession>A0ABX5MBB2</accession>
<dbReference type="Proteomes" id="UP000247515">
    <property type="component" value="Unassembled WGS sequence"/>
</dbReference>
<evidence type="ECO:0000313" key="1">
    <source>
        <dbReference type="EMBL" id="PXX04207.1"/>
    </source>
</evidence>
<reference evidence="1 2" key="1">
    <citation type="submission" date="2018-05" db="EMBL/GenBank/DDBJ databases">
        <title>Genomic Encyclopedia of Type Strains, Phase IV (KMG-V): Genome sequencing to study the core and pangenomes of soil and plant-associated prokaryotes.</title>
        <authorList>
            <person name="Whitman W."/>
        </authorList>
    </citation>
    <scope>NUCLEOTIDE SEQUENCE [LARGE SCALE GENOMIC DNA]</scope>
    <source>
        <strain evidence="1 2">SIr-6563</strain>
    </source>
</reference>